<dbReference type="GO" id="GO:0016758">
    <property type="term" value="F:hexosyltransferase activity"/>
    <property type="evidence" value="ECO:0007669"/>
    <property type="project" value="UniProtKB-ARBA"/>
</dbReference>
<reference evidence="4 5" key="1">
    <citation type="submission" date="2018-11" db="EMBL/GenBank/DDBJ databases">
        <title>Whole genome sequence of Bibersteinia trehalosi strain OADDL-BT1 an multidrug resistant pathogen isolate.</title>
        <authorList>
            <person name="Couger M."/>
            <person name="Ramachandran A."/>
        </authorList>
    </citation>
    <scope>NUCLEOTIDE SEQUENCE [LARGE SCALE GENOMIC DNA]</scope>
    <source>
        <strain evidence="4 5">OADDL-BT1</strain>
    </source>
</reference>
<dbReference type="RefSeq" id="WP_064318207.1">
    <property type="nucleotide sequence ID" value="NZ_CP146202.1"/>
</dbReference>
<dbReference type="Pfam" id="PF00535">
    <property type="entry name" value="Glycos_transf_2"/>
    <property type="match status" value="1"/>
</dbReference>
<evidence type="ECO:0000259" key="3">
    <source>
        <dbReference type="Pfam" id="PF00535"/>
    </source>
</evidence>
<proteinExistence type="predicted"/>
<dbReference type="CDD" id="cd00761">
    <property type="entry name" value="Glyco_tranf_GTA_type"/>
    <property type="match status" value="1"/>
</dbReference>
<protein>
    <submittedName>
        <fullName evidence="4">Glycosyltransferase</fullName>
    </submittedName>
</protein>
<dbReference type="SUPFAM" id="SSF53448">
    <property type="entry name" value="Nucleotide-diphospho-sugar transferases"/>
    <property type="match status" value="1"/>
</dbReference>
<keyword evidence="2 4" id="KW-0808">Transferase</keyword>
<dbReference type="AlphaFoldDB" id="A0A3R8NGJ5"/>
<dbReference type="PANTHER" id="PTHR22916:SF51">
    <property type="entry name" value="GLYCOSYLTRANSFERASE EPSH-RELATED"/>
    <property type="match status" value="1"/>
</dbReference>
<name>A0A3R8NGJ5_BIBTR</name>
<gene>
    <name evidence="4" type="ORF">EIM44_07040</name>
</gene>
<evidence type="ECO:0000256" key="1">
    <source>
        <dbReference type="ARBA" id="ARBA00022676"/>
    </source>
</evidence>
<dbReference type="InterPro" id="IPR001173">
    <property type="entry name" value="Glyco_trans_2-like"/>
</dbReference>
<comment type="caution">
    <text evidence="4">The sequence shown here is derived from an EMBL/GenBank/DDBJ whole genome shotgun (WGS) entry which is preliminary data.</text>
</comment>
<evidence type="ECO:0000313" key="5">
    <source>
        <dbReference type="Proteomes" id="UP000276010"/>
    </source>
</evidence>
<dbReference type="InterPro" id="IPR029044">
    <property type="entry name" value="Nucleotide-diphossugar_trans"/>
</dbReference>
<dbReference type="STRING" id="1263831.F543_17640"/>
<feature type="domain" description="Glycosyltransferase 2-like" evidence="3">
    <location>
        <begin position="7"/>
        <end position="136"/>
    </location>
</feature>
<accession>A0A3R8NGJ5</accession>
<dbReference type="Gene3D" id="3.90.550.10">
    <property type="entry name" value="Spore Coat Polysaccharide Biosynthesis Protein SpsA, Chain A"/>
    <property type="match status" value="1"/>
</dbReference>
<sequence length="317" mass="36595">MHQPIISLIVPVYNVECYLNRCLLSLSGLNLEYEIIIVNDGSTDSSLAVAEAFQQRFSDKMVRIVSQTNQGLSQARNLGLSLAKGQYVAFIDSDDFVDPVNFSMFIRQAVADSLDIAIGKFTYFGTGEQQGQGTMHEAFFQRNVVAGVEAFDFLRVEVWIKVFRRAFLIDNAISFIPGLLFEDEVFHIHTMLLAQRIRYFDLPFYFYFQRESSITKSTAKIVRYQHYYRIALEIFALRDLVDKQATKSLVCRRAWLYLLESLPHIYQHDVQEFEIKRRQATELLVALSSIEELSAEDKRIIALLLSQQALHFTSRKE</sequence>
<dbReference type="Proteomes" id="UP000276010">
    <property type="component" value="Unassembled WGS sequence"/>
</dbReference>
<keyword evidence="1" id="KW-0328">Glycosyltransferase</keyword>
<organism evidence="4 5">
    <name type="scientific">Bibersteinia trehalosi</name>
    <name type="common">Pasteurella trehalosi</name>
    <dbReference type="NCBI Taxonomy" id="47735"/>
    <lineage>
        <taxon>Bacteria</taxon>
        <taxon>Pseudomonadati</taxon>
        <taxon>Pseudomonadota</taxon>
        <taxon>Gammaproteobacteria</taxon>
        <taxon>Pasteurellales</taxon>
        <taxon>Pasteurellaceae</taxon>
        <taxon>Bibersteinia</taxon>
    </lineage>
</organism>
<evidence type="ECO:0000313" key="4">
    <source>
        <dbReference type="EMBL" id="RRN03414.1"/>
    </source>
</evidence>
<dbReference type="PANTHER" id="PTHR22916">
    <property type="entry name" value="GLYCOSYLTRANSFERASE"/>
    <property type="match status" value="1"/>
</dbReference>
<dbReference type="EMBL" id="RRUC01000023">
    <property type="protein sequence ID" value="RRN03414.1"/>
    <property type="molecule type" value="Genomic_DNA"/>
</dbReference>
<evidence type="ECO:0000256" key="2">
    <source>
        <dbReference type="ARBA" id="ARBA00022679"/>
    </source>
</evidence>